<dbReference type="InterPro" id="IPR036390">
    <property type="entry name" value="WH_DNA-bd_sf"/>
</dbReference>
<dbReference type="PATRIC" id="fig|1423729.3.peg.279"/>
<dbReference type="Gene3D" id="1.10.10.10">
    <property type="entry name" value="Winged helix-like DNA-binding domain superfamily/Winged helix DNA-binding domain"/>
    <property type="match status" value="1"/>
</dbReference>
<dbReference type="EMBL" id="AYZE01000008">
    <property type="protein sequence ID" value="KRM92097.1"/>
    <property type="molecule type" value="Genomic_DNA"/>
</dbReference>
<evidence type="ECO:0000313" key="2">
    <source>
        <dbReference type="Proteomes" id="UP000051131"/>
    </source>
</evidence>
<reference evidence="1 2" key="1">
    <citation type="journal article" date="2015" name="Genome Announc.">
        <title>Expanding the biotechnology potential of lactobacilli through comparative genomics of 213 strains and associated genera.</title>
        <authorList>
            <person name="Sun Z."/>
            <person name="Harris H.M."/>
            <person name="McCann A."/>
            <person name="Guo C."/>
            <person name="Argimon S."/>
            <person name="Zhang W."/>
            <person name="Yang X."/>
            <person name="Jeffery I.B."/>
            <person name="Cooney J.C."/>
            <person name="Kagawa T.F."/>
            <person name="Liu W."/>
            <person name="Song Y."/>
            <person name="Salvetti E."/>
            <person name="Wrobel A."/>
            <person name="Rasinkangas P."/>
            <person name="Parkhill J."/>
            <person name="Rea M.C."/>
            <person name="O'Sullivan O."/>
            <person name="Ritari J."/>
            <person name="Douillard F.P."/>
            <person name="Paul Ross R."/>
            <person name="Yang R."/>
            <person name="Briner A.E."/>
            <person name="Felis G.E."/>
            <person name="de Vos W.M."/>
            <person name="Barrangou R."/>
            <person name="Klaenhammer T.R."/>
            <person name="Caufield P.W."/>
            <person name="Cui Y."/>
            <person name="Zhang H."/>
            <person name="O'Toole P.W."/>
        </authorList>
    </citation>
    <scope>NUCLEOTIDE SEQUENCE [LARGE SCALE GENOMIC DNA]</scope>
    <source>
        <strain evidence="1 2">DSM 21116</strain>
    </source>
</reference>
<sequence length="156" mass="18497">MASFTNIGYISYKIVFQRGIKMDKRSELALFYLAYQEFSQKINIIQYDINKNQHRILFLTDYLDVPTIKSVLAIMRISKQAFNKLYRNLHERKLIDTRALEEDKRVKVLILTDLGKQVITKINQEQASNLEVLLHKNNNNWQKVLSEMANNYLRDI</sequence>
<dbReference type="InterPro" id="IPR036388">
    <property type="entry name" value="WH-like_DNA-bd_sf"/>
</dbReference>
<dbReference type="SUPFAM" id="SSF46785">
    <property type="entry name" value="Winged helix' DNA-binding domain"/>
    <property type="match status" value="1"/>
</dbReference>
<gene>
    <name evidence="1" type="ORF">FC80_GL000278</name>
</gene>
<evidence type="ECO:0008006" key="3">
    <source>
        <dbReference type="Google" id="ProtNLM"/>
    </source>
</evidence>
<dbReference type="AlphaFoldDB" id="A0A0R2CKI7"/>
<keyword evidence="2" id="KW-1185">Reference proteome</keyword>
<evidence type="ECO:0000313" key="1">
    <source>
        <dbReference type="EMBL" id="KRM92097.1"/>
    </source>
</evidence>
<name>A0A0R2CKI7_9LACO</name>
<accession>A0A0R2CKI7</accession>
<dbReference type="Proteomes" id="UP000051131">
    <property type="component" value="Unassembled WGS sequence"/>
</dbReference>
<organism evidence="1 2">
    <name type="scientific">Liquorilactobacillus cacaonum DSM 21116</name>
    <dbReference type="NCBI Taxonomy" id="1423729"/>
    <lineage>
        <taxon>Bacteria</taxon>
        <taxon>Bacillati</taxon>
        <taxon>Bacillota</taxon>
        <taxon>Bacilli</taxon>
        <taxon>Lactobacillales</taxon>
        <taxon>Lactobacillaceae</taxon>
        <taxon>Liquorilactobacillus</taxon>
    </lineage>
</organism>
<protein>
    <recommendedName>
        <fullName evidence="3">MarR family transcriptional regulator</fullName>
    </recommendedName>
</protein>
<proteinExistence type="predicted"/>
<comment type="caution">
    <text evidence="1">The sequence shown here is derived from an EMBL/GenBank/DDBJ whole genome shotgun (WGS) entry which is preliminary data.</text>
</comment>
<dbReference type="STRING" id="1423729.FC80_GL000278"/>